<dbReference type="SUPFAM" id="SSF48452">
    <property type="entry name" value="TPR-like"/>
    <property type="match status" value="1"/>
</dbReference>
<gene>
    <name evidence="2" type="ORF">GCM10007940_03180</name>
</gene>
<dbReference type="InterPro" id="IPR011990">
    <property type="entry name" value="TPR-like_helical_dom_sf"/>
</dbReference>
<evidence type="ECO:0000313" key="3">
    <source>
        <dbReference type="Proteomes" id="UP001156666"/>
    </source>
</evidence>
<comment type="caution">
    <text evidence="2">The sequence shown here is derived from an EMBL/GenBank/DDBJ whole genome shotgun (WGS) entry which is preliminary data.</text>
</comment>
<evidence type="ECO:0000313" key="2">
    <source>
        <dbReference type="EMBL" id="GLR15703.1"/>
    </source>
</evidence>
<name>A0AA37WC30_9BACT</name>
<dbReference type="Pfam" id="PF14559">
    <property type="entry name" value="TPR_19"/>
    <property type="match status" value="1"/>
</dbReference>
<sequence length="106" mass="12085">MDSRLKSLLNLLKDSPNDGFLLFAIAKEYEGQEDFENALSYYEKLRSIDQDYVGLYFHLGALYAELDDSDKAMEVYDQGIEIAIKIKDQHALSELKGSKMNLELGL</sequence>
<dbReference type="RefSeq" id="WP_235292601.1">
    <property type="nucleotide sequence ID" value="NZ_BSOH01000001.1"/>
</dbReference>
<dbReference type="Proteomes" id="UP001156666">
    <property type="component" value="Unassembled WGS sequence"/>
</dbReference>
<evidence type="ECO:0000256" key="1">
    <source>
        <dbReference type="PROSITE-ProRule" id="PRU00339"/>
    </source>
</evidence>
<reference evidence="2" key="2">
    <citation type="submission" date="2023-01" db="EMBL/GenBank/DDBJ databases">
        <title>Draft genome sequence of Portibacter lacus strain NBRC 108769.</title>
        <authorList>
            <person name="Sun Q."/>
            <person name="Mori K."/>
        </authorList>
    </citation>
    <scope>NUCLEOTIDE SEQUENCE</scope>
    <source>
        <strain evidence="2">NBRC 108769</strain>
    </source>
</reference>
<dbReference type="EMBL" id="BSOH01000001">
    <property type="protein sequence ID" value="GLR15703.1"/>
    <property type="molecule type" value="Genomic_DNA"/>
</dbReference>
<dbReference type="AlphaFoldDB" id="A0AA37WC30"/>
<keyword evidence="1" id="KW-0802">TPR repeat</keyword>
<proteinExistence type="predicted"/>
<protein>
    <recommendedName>
        <fullName evidence="4">Tetratricopeptide repeat protein</fullName>
    </recommendedName>
</protein>
<keyword evidence="3" id="KW-1185">Reference proteome</keyword>
<accession>A0AA37WC30</accession>
<organism evidence="2 3">
    <name type="scientific">Portibacter lacus</name>
    <dbReference type="NCBI Taxonomy" id="1099794"/>
    <lineage>
        <taxon>Bacteria</taxon>
        <taxon>Pseudomonadati</taxon>
        <taxon>Bacteroidota</taxon>
        <taxon>Saprospiria</taxon>
        <taxon>Saprospirales</taxon>
        <taxon>Haliscomenobacteraceae</taxon>
        <taxon>Portibacter</taxon>
    </lineage>
</organism>
<feature type="repeat" description="TPR" evidence="1">
    <location>
        <begin position="53"/>
        <end position="86"/>
    </location>
</feature>
<dbReference type="InterPro" id="IPR019734">
    <property type="entry name" value="TPR_rpt"/>
</dbReference>
<dbReference type="PROSITE" id="PS50005">
    <property type="entry name" value="TPR"/>
    <property type="match status" value="1"/>
</dbReference>
<dbReference type="Gene3D" id="1.25.40.10">
    <property type="entry name" value="Tetratricopeptide repeat domain"/>
    <property type="match status" value="1"/>
</dbReference>
<evidence type="ECO:0008006" key="4">
    <source>
        <dbReference type="Google" id="ProtNLM"/>
    </source>
</evidence>
<dbReference type="SMART" id="SM00028">
    <property type="entry name" value="TPR"/>
    <property type="match status" value="2"/>
</dbReference>
<reference evidence="2" key="1">
    <citation type="journal article" date="2014" name="Int. J. Syst. Evol. Microbiol.">
        <title>Complete genome sequence of Corynebacterium casei LMG S-19264T (=DSM 44701T), isolated from a smear-ripened cheese.</title>
        <authorList>
            <consortium name="US DOE Joint Genome Institute (JGI-PGF)"/>
            <person name="Walter F."/>
            <person name="Albersmeier A."/>
            <person name="Kalinowski J."/>
            <person name="Ruckert C."/>
        </authorList>
    </citation>
    <scope>NUCLEOTIDE SEQUENCE</scope>
    <source>
        <strain evidence="2">NBRC 108769</strain>
    </source>
</reference>